<keyword evidence="3" id="KW-1185">Reference proteome</keyword>
<accession>A0ABN7PCR7</accession>
<proteinExistence type="predicted"/>
<evidence type="ECO:0000259" key="1">
    <source>
        <dbReference type="Pfam" id="PF19032"/>
    </source>
</evidence>
<feature type="non-terminal residue" evidence="2">
    <location>
        <position position="213"/>
    </location>
</feature>
<dbReference type="InterPro" id="IPR013176">
    <property type="entry name" value="Ccz1"/>
</dbReference>
<evidence type="ECO:0000313" key="2">
    <source>
        <dbReference type="EMBL" id="CAG2063844.1"/>
    </source>
</evidence>
<dbReference type="PANTHER" id="PTHR13056:SF0">
    <property type="entry name" value="VACUOLAR FUSION PROTEIN CCZ1 HOMOLOG-RELATED"/>
    <property type="match status" value="1"/>
</dbReference>
<evidence type="ECO:0000313" key="3">
    <source>
        <dbReference type="Proteomes" id="UP001153148"/>
    </source>
</evidence>
<dbReference type="EMBL" id="CAJPIN010029660">
    <property type="protein sequence ID" value="CAG2063844.1"/>
    <property type="molecule type" value="Genomic_DNA"/>
</dbReference>
<feature type="non-terminal residue" evidence="2">
    <location>
        <position position="1"/>
    </location>
</feature>
<name>A0ABN7PCR7_TIMPD</name>
<dbReference type="Proteomes" id="UP001153148">
    <property type="component" value="Unassembled WGS sequence"/>
</dbReference>
<sequence length="213" mass="24561">YLLTLKLNHCDILDVFQGIQFLPLDKQTFLRVQCFVNFVEAMFVQVKYTAFLYNDQLYLLTLKLNHCDILDVFQGIQFLPLDKQTFLRVQCFVNFVEAMFVQVKYTAFLYNDQLVWSGLEPEDMQVVYRYLVTSLLPAHMETELQGGSMPRHSTSPFSSTHYGRFVTGPLNLQDSCGSTGKVPKVHINNLTCPESYHLIVYRALSATLCLFVD</sequence>
<dbReference type="Pfam" id="PF19032">
    <property type="entry name" value="Intu_longin_2"/>
    <property type="match status" value="1"/>
</dbReference>
<dbReference type="PANTHER" id="PTHR13056">
    <property type="entry name" value="VACUOLAR FUSION PROTEIN CCZ1 HOMOLOG-RELATED"/>
    <property type="match status" value="1"/>
</dbReference>
<feature type="domain" description="CCZ1/INTU second Longin" evidence="1">
    <location>
        <begin position="103"/>
        <end position="212"/>
    </location>
</feature>
<organism evidence="2 3">
    <name type="scientific">Timema podura</name>
    <name type="common">Walking stick</name>
    <dbReference type="NCBI Taxonomy" id="61482"/>
    <lineage>
        <taxon>Eukaryota</taxon>
        <taxon>Metazoa</taxon>
        <taxon>Ecdysozoa</taxon>
        <taxon>Arthropoda</taxon>
        <taxon>Hexapoda</taxon>
        <taxon>Insecta</taxon>
        <taxon>Pterygota</taxon>
        <taxon>Neoptera</taxon>
        <taxon>Polyneoptera</taxon>
        <taxon>Phasmatodea</taxon>
        <taxon>Timematodea</taxon>
        <taxon>Timematoidea</taxon>
        <taxon>Timematidae</taxon>
        <taxon>Timema</taxon>
    </lineage>
</organism>
<protein>
    <recommendedName>
        <fullName evidence="1">CCZ1/INTU second Longin domain-containing protein</fullName>
    </recommendedName>
</protein>
<reference evidence="2" key="1">
    <citation type="submission" date="2021-03" db="EMBL/GenBank/DDBJ databases">
        <authorList>
            <person name="Tran Van P."/>
        </authorList>
    </citation>
    <scope>NUCLEOTIDE SEQUENCE</scope>
</reference>
<comment type="caution">
    <text evidence="2">The sequence shown here is derived from an EMBL/GenBank/DDBJ whole genome shotgun (WGS) entry which is preliminary data.</text>
</comment>
<dbReference type="InterPro" id="IPR043988">
    <property type="entry name" value="CCZ1/INTU_longin_2"/>
</dbReference>
<gene>
    <name evidence="2" type="ORF">TPAB3V08_LOCUS10791</name>
</gene>